<keyword evidence="3" id="KW-1185">Reference proteome</keyword>
<protein>
    <submittedName>
        <fullName evidence="2">Uncharacterized protein</fullName>
    </submittedName>
</protein>
<evidence type="ECO:0000256" key="1">
    <source>
        <dbReference type="SAM" id="MobiDB-lite"/>
    </source>
</evidence>
<gene>
    <name evidence="2" type="ORF">AB0O96_03035</name>
</gene>
<organism evidence="2 3">
    <name type="scientific">Kocuria salsicia</name>
    <dbReference type="NCBI Taxonomy" id="664639"/>
    <lineage>
        <taxon>Bacteria</taxon>
        <taxon>Bacillati</taxon>
        <taxon>Actinomycetota</taxon>
        <taxon>Actinomycetes</taxon>
        <taxon>Micrococcales</taxon>
        <taxon>Micrococcaceae</taxon>
        <taxon>Kocuria</taxon>
    </lineage>
</organism>
<accession>A0ABV3K9T1</accession>
<dbReference type="EMBL" id="JBFBLL010000001">
    <property type="protein sequence ID" value="MEV8157170.1"/>
    <property type="molecule type" value="Genomic_DNA"/>
</dbReference>
<dbReference type="Proteomes" id="UP001553031">
    <property type="component" value="Unassembled WGS sequence"/>
</dbReference>
<feature type="region of interest" description="Disordered" evidence="1">
    <location>
        <begin position="1"/>
        <end position="21"/>
    </location>
</feature>
<name>A0ABV3K9T1_9MICC</name>
<proteinExistence type="predicted"/>
<evidence type="ECO:0000313" key="3">
    <source>
        <dbReference type="Proteomes" id="UP001553031"/>
    </source>
</evidence>
<reference evidence="2 3" key="1">
    <citation type="submission" date="2024-06" db="EMBL/GenBank/DDBJ databases">
        <title>The Natural Products Discovery Center: Release of the First 8490 Sequenced Strains for Exploring Actinobacteria Biosynthetic Diversity.</title>
        <authorList>
            <person name="Kalkreuter E."/>
            <person name="Kautsar S.A."/>
            <person name="Yang D."/>
            <person name="Bader C.D."/>
            <person name="Teijaro C.N."/>
            <person name="Fluegel L."/>
            <person name="Davis C.M."/>
            <person name="Simpson J.R."/>
            <person name="Lauterbach L."/>
            <person name="Steele A.D."/>
            <person name="Gui C."/>
            <person name="Meng S."/>
            <person name="Li G."/>
            <person name="Viehrig K."/>
            <person name="Ye F."/>
            <person name="Su P."/>
            <person name="Kiefer A.F."/>
            <person name="Nichols A."/>
            <person name="Cepeda A.J."/>
            <person name="Yan W."/>
            <person name="Fan B."/>
            <person name="Jiang Y."/>
            <person name="Adhikari A."/>
            <person name="Zheng C.-J."/>
            <person name="Schuster L."/>
            <person name="Cowan T.M."/>
            <person name="Smanski M.J."/>
            <person name="Chevrette M.G."/>
            <person name="De Carvalho L.P.S."/>
            <person name="Shen B."/>
        </authorList>
    </citation>
    <scope>NUCLEOTIDE SEQUENCE [LARGE SCALE GENOMIC DNA]</scope>
    <source>
        <strain evidence="2 3">NPDC079179</strain>
    </source>
</reference>
<sequence length="117" mass="12924">MHDEPGDEAIVSRHRATGEGLSHLGDAQSRIRWGKLALEVLDPDESVLAAIPCIDAFEPSRALVVTDRRVIIRGVRVLRPRHTVRGIPRHHVTGARVEDGWLADGTILRTSTERGLL</sequence>
<evidence type="ECO:0000313" key="2">
    <source>
        <dbReference type="EMBL" id="MEV8157170.1"/>
    </source>
</evidence>
<dbReference type="RefSeq" id="WP_303105556.1">
    <property type="nucleotide sequence ID" value="NZ_BAAARF010000003.1"/>
</dbReference>
<comment type="caution">
    <text evidence="2">The sequence shown here is derived from an EMBL/GenBank/DDBJ whole genome shotgun (WGS) entry which is preliminary data.</text>
</comment>